<feature type="transmembrane region" description="Helical" evidence="1">
    <location>
        <begin position="221"/>
        <end position="237"/>
    </location>
</feature>
<evidence type="ECO:0000256" key="1">
    <source>
        <dbReference type="SAM" id="Phobius"/>
    </source>
</evidence>
<evidence type="ECO:0000313" key="2">
    <source>
        <dbReference type="EMBL" id="SFP89835.1"/>
    </source>
</evidence>
<dbReference type="PANTHER" id="PTHR41324:SF1">
    <property type="entry name" value="DUF2232 DOMAIN-CONTAINING PROTEIN"/>
    <property type="match status" value="1"/>
</dbReference>
<dbReference type="Proteomes" id="UP000198892">
    <property type="component" value="Unassembled WGS sequence"/>
</dbReference>
<feature type="transmembrane region" description="Helical" evidence="1">
    <location>
        <begin position="103"/>
        <end position="123"/>
    </location>
</feature>
<organism evidence="2 3">
    <name type="scientific">Salibacterium halotolerans</name>
    <dbReference type="NCBI Taxonomy" id="1884432"/>
    <lineage>
        <taxon>Bacteria</taxon>
        <taxon>Bacillati</taxon>
        <taxon>Bacillota</taxon>
        <taxon>Bacilli</taxon>
        <taxon>Bacillales</taxon>
        <taxon>Bacillaceae</taxon>
    </lineage>
</organism>
<dbReference type="STRING" id="1884432.SAMN05518683_11257"/>
<name>A0A1I5U3E6_9BACI</name>
<evidence type="ECO:0000313" key="3">
    <source>
        <dbReference type="Proteomes" id="UP000198892"/>
    </source>
</evidence>
<keyword evidence="1" id="KW-0812">Transmembrane</keyword>
<dbReference type="OrthoDB" id="2987886at2"/>
<feature type="transmembrane region" description="Helical" evidence="1">
    <location>
        <begin position="249"/>
        <end position="269"/>
    </location>
</feature>
<keyword evidence="3" id="KW-1185">Reference proteome</keyword>
<sequence length="318" mass="35465">MDEVTLLQQTRRVTEGAVLSGVFIVMLLLAVFVPFLSMILLWFLPLPFILFTARYGWKPGIVMAVVSMLLSVFLTALTGLPFAVLSAVGGIAMGEMMSRRKEALLTAAAASVAYIGGLTALYAGSVLLLQVDPISVLQDIMRQSAEQAQSMLSSLGQESSVELEQYGDMIDRFGRMGPLLIVFTGVLYAFLTQFIAHAVMRRMNMEVEAFPPFRNWNIPRSLLWYYLLTFIVYWVGVEEGTAVQTVVWNLFPLLETAMALQGFTVIFYYCYSKSIPKALPILLLVFGLILPFILLLARMLGIIDLGFQLKKRLESDTK</sequence>
<protein>
    <submittedName>
        <fullName evidence="2">Uncharacterized conserved protein YybS, DUF2232 family</fullName>
    </submittedName>
</protein>
<feature type="transmembrane region" description="Helical" evidence="1">
    <location>
        <begin position="281"/>
        <end position="303"/>
    </location>
</feature>
<dbReference type="PANTHER" id="PTHR41324">
    <property type="entry name" value="MEMBRANE PROTEIN-RELATED"/>
    <property type="match status" value="1"/>
</dbReference>
<proteinExistence type="predicted"/>
<dbReference type="EMBL" id="FOXD01000012">
    <property type="protein sequence ID" value="SFP89835.1"/>
    <property type="molecule type" value="Genomic_DNA"/>
</dbReference>
<dbReference type="AlphaFoldDB" id="A0A1I5U3E6"/>
<keyword evidence="1" id="KW-1133">Transmembrane helix</keyword>
<keyword evidence="1" id="KW-0472">Membrane</keyword>
<dbReference type="Pfam" id="PF09991">
    <property type="entry name" value="DUF2232"/>
    <property type="match status" value="1"/>
</dbReference>
<feature type="transmembrane region" description="Helical" evidence="1">
    <location>
        <begin position="21"/>
        <end position="44"/>
    </location>
</feature>
<gene>
    <name evidence="2" type="ORF">SAMN05518683_11257</name>
</gene>
<accession>A0A1I5U3E6</accession>
<dbReference type="InterPro" id="IPR018710">
    <property type="entry name" value="DUF2232"/>
</dbReference>
<feature type="transmembrane region" description="Helical" evidence="1">
    <location>
        <begin position="179"/>
        <end position="200"/>
    </location>
</feature>
<feature type="transmembrane region" description="Helical" evidence="1">
    <location>
        <begin position="64"/>
        <end position="91"/>
    </location>
</feature>
<reference evidence="3" key="1">
    <citation type="submission" date="2016-10" db="EMBL/GenBank/DDBJ databases">
        <authorList>
            <person name="Varghese N."/>
            <person name="Submissions S."/>
        </authorList>
    </citation>
    <scope>NUCLEOTIDE SEQUENCE [LARGE SCALE GENOMIC DNA]</scope>
    <source>
        <strain evidence="3">S7</strain>
    </source>
</reference>